<feature type="chain" id="PRO_5002815780" description="Peptidase S1 domain-containing protein" evidence="14">
    <location>
        <begin position="18"/>
        <end position="291"/>
    </location>
</feature>
<dbReference type="OrthoDB" id="10059102at2759"/>
<keyword evidence="8 13" id="KW-0720">Serine protease</keyword>
<dbReference type="FunFam" id="2.40.10.10:FF:000120">
    <property type="entry name" value="Putative serine protease"/>
    <property type="match status" value="1"/>
</dbReference>
<evidence type="ECO:0000256" key="12">
    <source>
        <dbReference type="ARBA" id="ARBA00052079"/>
    </source>
</evidence>
<keyword evidence="2" id="KW-0768">Sushi</keyword>
<keyword evidence="3 13" id="KW-0645">Protease</keyword>
<dbReference type="InParanoid" id="B4LE61"/>
<dbReference type="InterPro" id="IPR043504">
    <property type="entry name" value="Peptidase_S1_PA_chymotrypsin"/>
</dbReference>
<dbReference type="GO" id="GO:0004252">
    <property type="term" value="F:serine-type endopeptidase activity"/>
    <property type="evidence" value="ECO:0007669"/>
    <property type="project" value="UniProtKB-EC"/>
</dbReference>
<sequence>MLGSGLLLLLRLLGGTAQHDTDWGTHFLDMSYGRATPASTGNISSNPHINAIEHQEEPPTRIVNGIRIPCERAPYQVALRYEGQFVCGGSILSRYWVLTAAHCVVGYRGNYRVRVGSAVQPSGGQLHRVLFAVPHRGYNKKTMQNDVALLRLATPLRYGRCVQPARLPSSSREKQSPPPRCYMVSGWGLRKASAQNVQRHLRATVVCRVSAGRCRGMYKKGGVRIYNQMLCAQRLGHDSCSGDSGGPLAFGRTLYGVVSFGIGCANKNYPGVYVNVRRFRGWIRYVIKSFS</sequence>
<dbReference type="InterPro" id="IPR001314">
    <property type="entry name" value="Peptidase_S1A"/>
</dbReference>
<evidence type="ECO:0000256" key="13">
    <source>
        <dbReference type="RuleBase" id="RU363034"/>
    </source>
</evidence>
<protein>
    <recommendedName>
        <fullName evidence="15">Peptidase S1 domain-containing protein</fullName>
    </recommendedName>
</protein>
<evidence type="ECO:0000256" key="7">
    <source>
        <dbReference type="ARBA" id="ARBA00022820"/>
    </source>
</evidence>
<accession>B4LE61</accession>
<evidence type="ECO:0000259" key="15">
    <source>
        <dbReference type="PROSITE" id="PS50240"/>
    </source>
</evidence>
<dbReference type="InterPro" id="IPR033116">
    <property type="entry name" value="TRYPSIN_SER"/>
</dbReference>
<dbReference type="KEGG" id="dvi:6623001"/>
<dbReference type="Proteomes" id="UP000008792">
    <property type="component" value="Unassembled WGS sequence"/>
</dbReference>
<evidence type="ECO:0000313" key="16">
    <source>
        <dbReference type="EMBL" id="EDW69017.1"/>
    </source>
</evidence>
<dbReference type="GO" id="GO:0006508">
    <property type="term" value="P:proteolysis"/>
    <property type="evidence" value="ECO:0007669"/>
    <property type="project" value="UniProtKB-KW"/>
</dbReference>
<dbReference type="PANTHER" id="PTHR24276">
    <property type="entry name" value="POLYSERASE-RELATED"/>
    <property type="match status" value="1"/>
</dbReference>
<dbReference type="InterPro" id="IPR009003">
    <property type="entry name" value="Peptidase_S1_PA"/>
</dbReference>
<dbReference type="PANTHER" id="PTHR24276:SF97">
    <property type="entry name" value="GH13245P2-RELATED"/>
    <property type="match status" value="1"/>
</dbReference>
<dbReference type="MEROPS" id="S01.A17"/>
<dbReference type="HOGENOM" id="CLU_006842_7_1_1"/>
<dbReference type="InterPro" id="IPR050430">
    <property type="entry name" value="Peptidase_S1"/>
</dbReference>
<reference evidence="16 17" key="1">
    <citation type="journal article" date="2007" name="Nature">
        <title>Evolution of genes and genomes on the Drosophila phylogeny.</title>
        <authorList>
            <consortium name="Drosophila 12 Genomes Consortium"/>
            <person name="Clark A.G."/>
            <person name="Eisen M.B."/>
            <person name="Smith D.R."/>
            <person name="Bergman C.M."/>
            <person name="Oliver B."/>
            <person name="Markow T.A."/>
            <person name="Kaufman T.C."/>
            <person name="Kellis M."/>
            <person name="Gelbart W."/>
            <person name="Iyer V.N."/>
            <person name="Pollard D.A."/>
            <person name="Sackton T.B."/>
            <person name="Larracuente A.M."/>
            <person name="Singh N.D."/>
            <person name="Abad J.P."/>
            <person name="Abt D.N."/>
            <person name="Adryan B."/>
            <person name="Aguade M."/>
            <person name="Akashi H."/>
            <person name="Anderson W.W."/>
            <person name="Aquadro C.F."/>
            <person name="Ardell D.H."/>
            <person name="Arguello R."/>
            <person name="Artieri C.G."/>
            <person name="Barbash D.A."/>
            <person name="Barker D."/>
            <person name="Barsanti P."/>
            <person name="Batterham P."/>
            <person name="Batzoglou S."/>
            <person name="Begun D."/>
            <person name="Bhutkar A."/>
            <person name="Blanco E."/>
            <person name="Bosak S.A."/>
            <person name="Bradley R.K."/>
            <person name="Brand A.D."/>
            <person name="Brent M.R."/>
            <person name="Brooks A.N."/>
            <person name="Brown R.H."/>
            <person name="Butlin R.K."/>
            <person name="Caggese C."/>
            <person name="Calvi B.R."/>
            <person name="Bernardo de Carvalho A."/>
            <person name="Caspi A."/>
            <person name="Castrezana S."/>
            <person name="Celniker S.E."/>
            <person name="Chang J.L."/>
            <person name="Chapple C."/>
            <person name="Chatterji S."/>
            <person name="Chinwalla A."/>
            <person name="Civetta A."/>
            <person name="Clifton S.W."/>
            <person name="Comeron J.M."/>
            <person name="Costello J.C."/>
            <person name="Coyne J.A."/>
            <person name="Daub J."/>
            <person name="David R.G."/>
            <person name="Delcher A.L."/>
            <person name="Delehaunty K."/>
            <person name="Do C.B."/>
            <person name="Ebling H."/>
            <person name="Edwards K."/>
            <person name="Eickbush T."/>
            <person name="Evans J.D."/>
            <person name="Filipski A."/>
            <person name="Findeiss S."/>
            <person name="Freyhult E."/>
            <person name="Fulton L."/>
            <person name="Fulton R."/>
            <person name="Garcia A.C."/>
            <person name="Gardiner A."/>
            <person name="Garfield D.A."/>
            <person name="Garvin B.E."/>
            <person name="Gibson G."/>
            <person name="Gilbert D."/>
            <person name="Gnerre S."/>
            <person name="Godfrey J."/>
            <person name="Good R."/>
            <person name="Gotea V."/>
            <person name="Gravely B."/>
            <person name="Greenberg A.J."/>
            <person name="Griffiths-Jones S."/>
            <person name="Gross S."/>
            <person name="Guigo R."/>
            <person name="Gustafson E.A."/>
            <person name="Haerty W."/>
            <person name="Hahn M.W."/>
            <person name="Halligan D.L."/>
            <person name="Halpern A.L."/>
            <person name="Halter G.M."/>
            <person name="Han M.V."/>
            <person name="Heger A."/>
            <person name="Hillier L."/>
            <person name="Hinrichs A.S."/>
            <person name="Holmes I."/>
            <person name="Hoskins R.A."/>
            <person name="Hubisz M.J."/>
            <person name="Hultmark D."/>
            <person name="Huntley M.A."/>
            <person name="Jaffe D.B."/>
            <person name="Jagadeeshan S."/>
            <person name="Jeck W.R."/>
            <person name="Johnson J."/>
            <person name="Jones C.D."/>
            <person name="Jordan W.C."/>
            <person name="Karpen G.H."/>
            <person name="Kataoka E."/>
            <person name="Keightley P.D."/>
            <person name="Kheradpour P."/>
            <person name="Kirkness E.F."/>
            <person name="Koerich L.B."/>
            <person name="Kristiansen K."/>
            <person name="Kudrna D."/>
            <person name="Kulathinal R.J."/>
            <person name="Kumar S."/>
            <person name="Kwok R."/>
            <person name="Lander E."/>
            <person name="Langley C.H."/>
            <person name="Lapoint R."/>
            <person name="Lazzaro B.P."/>
            <person name="Lee S.J."/>
            <person name="Levesque L."/>
            <person name="Li R."/>
            <person name="Lin C.F."/>
            <person name="Lin M.F."/>
            <person name="Lindblad-Toh K."/>
            <person name="Llopart A."/>
            <person name="Long M."/>
            <person name="Low L."/>
            <person name="Lozovsky E."/>
            <person name="Lu J."/>
            <person name="Luo M."/>
            <person name="Machado C.A."/>
            <person name="Makalowski W."/>
            <person name="Marzo M."/>
            <person name="Matsuda M."/>
            <person name="Matzkin L."/>
            <person name="McAllister B."/>
            <person name="McBride C.S."/>
            <person name="McKernan B."/>
            <person name="McKernan K."/>
            <person name="Mendez-Lago M."/>
            <person name="Minx P."/>
            <person name="Mollenhauer M.U."/>
            <person name="Montooth K."/>
            <person name="Mount S.M."/>
            <person name="Mu X."/>
            <person name="Myers E."/>
            <person name="Negre B."/>
            <person name="Newfeld S."/>
            <person name="Nielsen R."/>
            <person name="Noor M.A."/>
            <person name="O'Grady P."/>
            <person name="Pachter L."/>
            <person name="Papaceit M."/>
            <person name="Parisi M.J."/>
            <person name="Parisi M."/>
            <person name="Parts L."/>
            <person name="Pedersen J.S."/>
            <person name="Pesole G."/>
            <person name="Phillippy A.M."/>
            <person name="Ponting C.P."/>
            <person name="Pop M."/>
            <person name="Porcelli D."/>
            <person name="Powell J.R."/>
            <person name="Prohaska S."/>
            <person name="Pruitt K."/>
            <person name="Puig M."/>
            <person name="Quesneville H."/>
            <person name="Ram K.R."/>
            <person name="Rand D."/>
            <person name="Rasmussen M.D."/>
            <person name="Reed L.K."/>
            <person name="Reenan R."/>
            <person name="Reily A."/>
            <person name="Remington K.A."/>
            <person name="Rieger T.T."/>
            <person name="Ritchie M.G."/>
            <person name="Robin C."/>
            <person name="Rogers Y.H."/>
            <person name="Rohde C."/>
            <person name="Rozas J."/>
            <person name="Rubenfield M.J."/>
            <person name="Ruiz A."/>
            <person name="Russo S."/>
            <person name="Salzberg S.L."/>
            <person name="Sanchez-Gracia A."/>
            <person name="Saranga D.J."/>
            <person name="Sato H."/>
            <person name="Schaeffer S.W."/>
            <person name="Schatz M.C."/>
            <person name="Schlenke T."/>
            <person name="Schwartz R."/>
            <person name="Segarra C."/>
            <person name="Singh R.S."/>
            <person name="Sirot L."/>
            <person name="Sirota M."/>
            <person name="Sisneros N.B."/>
            <person name="Smith C.D."/>
            <person name="Smith T.F."/>
            <person name="Spieth J."/>
            <person name="Stage D.E."/>
            <person name="Stark A."/>
            <person name="Stephan W."/>
            <person name="Strausberg R.L."/>
            <person name="Strempel S."/>
            <person name="Sturgill D."/>
            <person name="Sutton G."/>
            <person name="Sutton G.G."/>
            <person name="Tao W."/>
            <person name="Teichmann S."/>
            <person name="Tobari Y.N."/>
            <person name="Tomimura Y."/>
            <person name="Tsolas J.M."/>
            <person name="Valente V.L."/>
            <person name="Venter E."/>
            <person name="Venter J.C."/>
            <person name="Vicario S."/>
            <person name="Vieira F.G."/>
            <person name="Vilella A.J."/>
            <person name="Villasante A."/>
            <person name="Walenz B."/>
            <person name="Wang J."/>
            <person name="Wasserman M."/>
            <person name="Watts T."/>
            <person name="Wilson D."/>
            <person name="Wilson R.K."/>
            <person name="Wing R.A."/>
            <person name="Wolfner M.F."/>
            <person name="Wong A."/>
            <person name="Wong G.K."/>
            <person name="Wu C.I."/>
            <person name="Wu G."/>
            <person name="Yamamoto D."/>
            <person name="Yang H.P."/>
            <person name="Yang S.P."/>
            <person name="Yorke J.A."/>
            <person name="Yoshida K."/>
            <person name="Zdobnov E."/>
            <person name="Zhang P."/>
            <person name="Zhang Y."/>
            <person name="Zimin A.V."/>
            <person name="Baldwin J."/>
            <person name="Abdouelleil A."/>
            <person name="Abdulkadir J."/>
            <person name="Abebe A."/>
            <person name="Abera B."/>
            <person name="Abreu J."/>
            <person name="Acer S.C."/>
            <person name="Aftuck L."/>
            <person name="Alexander A."/>
            <person name="An P."/>
            <person name="Anderson E."/>
            <person name="Anderson S."/>
            <person name="Arachi H."/>
            <person name="Azer M."/>
            <person name="Bachantsang P."/>
            <person name="Barry A."/>
            <person name="Bayul T."/>
            <person name="Berlin A."/>
            <person name="Bessette D."/>
            <person name="Bloom T."/>
            <person name="Blye J."/>
            <person name="Boguslavskiy L."/>
            <person name="Bonnet C."/>
            <person name="Boukhgalter B."/>
            <person name="Bourzgui I."/>
            <person name="Brown A."/>
            <person name="Cahill P."/>
            <person name="Channer S."/>
            <person name="Cheshatsang Y."/>
            <person name="Chuda L."/>
            <person name="Citroen M."/>
            <person name="Collymore A."/>
            <person name="Cooke P."/>
            <person name="Costello M."/>
            <person name="D'Aco K."/>
            <person name="Daza R."/>
            <person name="De Haan G."/>
            <person name="DeGray S."/>
            <person name="DeMaso C."/>
            <person name="Dhargay N."/>
            <person name="Dooley K."/>
            <person name="Dooley E."/>
            <person name="Doricent M."/>
            <person name="Dorje P."/>
            <person name="Dorjee K."/>
            <person name="Dupes A."/>
            <person name="Elong R."/>
            <person name="Falk J."/>
            <person name="Farina A."/>
            <person name="Faro S."/>
            <person name="Ferguson D."/>
            <person name="Fisher S."/>
            <person name="Foley C.D."/>
            <person name="Franke A."/>
            <person name="Friedrich D."/>
            <person name="Gadbois L."/>
            <person name="Gearin G."/>
            <person name="Gearin C.R."/>
            <person name="Giannoukos G."/>
            <person name="Goode T."/>
            <person name="Graham J."/>
            <person name="Grandbois E."/>
            <person name="Grewal S."/>
            <person name="Gyaltsen K."/>
            <person name="Hafez N."/>
            <person name="Hagos B."/>
            <person name="Hall J."/>
            <person name="Henson C."/>
            <person name="Hollinger A."/>
            <person name="Honan T."/>
            <person name="Huard M.D."/>
            <person name="Hughes L."/>
            <person name="Hurhula B."/>
            <person name="Husby M.E."/>
            <person name="Kamat A."/>
            <person name="Kanga B."/>
            <person name="Kashin S."/>
            <person name="Khazanovich D."/>
            <person name="Kisner P."/>
            <person name="Lance K."/>
            <person name="Lara M."/>
            <person name="Lee W."/>
            <person name="Lennon N."/>
            <person name="Letendre F."/>
            <person name="LeVine R."/>
            <person name="Lipovsky A."/>
            <person name="Liu X."/>
            <person name="Liu J."/>
            <person name="Liu S."/>
            <person name="Lokyitsang T."/>
            <person name="Lokyitsang Y."/>
            <person name="Lubonja R."/>
            <person name="Lui A."/>
            <person name="MacDonald P."/>
            <person name="Magnisalis V."/>
            <person name="Maru K."/>
            <person name="Matthews C."/>
            <person name="McCusker W."/>
            <person name="McDonough S."/>
            <person name="Mehta T."/>
            <person name="Meldrim J."/>
            <person name="Meneus L."/>
            <person name="Mihai O."/>
            <person name="Mihalev A."/>
            <person name="Mihova T."/>
            <person name="Mittelman R."/>
            <person name="Mlenga V."/>
            <person name="Montmayeur A."/>
            <person name="Mulrain L."/>
            <person name="Navidi A."/>
            <person name="Naylor J."/>
            <person name="Negash T."/>
            <person name="Nguyen T."/>
            <person name="Nguyen N."/>
            <person name="Nicol R."/>
            <person name="Norbu C."/>
            <person name="Norbu N."/>
            <person name="Novod N."/>
            <person name="O'Neill B."/>
            <person name="Osman S."/>
            <person name="Markiewicz E."/>
            <person name="Oyono O.L."/>
            <person name="Patti C."/>
            <person name="Phunkhang P."/>
            <person name="Pierre F."/>
            <person name="Priest M."/>
            <person name="Raghuraman S."/>
            <person name="Rege F."/>
            <person name="Reyes R."/>
            <person name="Rise C."/>
            <person name="Rogov P."/>
            <person name="Ross K."/>
            <person name="Ryan E."/>
            <person name="Settipalli S."/>
            <person name="Shea T."/>
            <person name="Sherpa N."/>
            <person name="Shi L."/>
            <person name="Shih D."/>
            <person name="Sparrow T."/>
            <person name="Spaulding J."/>
            <person name="Stalker J."/>
            <person name="Stange-Thomann N."/>
            <person name="Stavropoulos S."/>
            <person name="Stone C."/>
            <person name="Strader C."/>
            <person name="Tesfaye S."/>
            <person name="Thomson T."/>
            <person name="Thoulutsang Y."/>
            <person name="Thoulutsang D."/>
            <person name="Topham K."/>
            <person name="Topping I."/>
            <person name="Tsamla T."/>
            <person name="Vassiliev H."/>
            <person name="Vo A."/>
            <person name="Wangchuk T."/>
            <person name="Wangdi T."/>
            <person name="Weiand M."/>
            <person name="Wilkinson J."/>
            <person name="Wilson A."/>
            <person name="Yadav S."/>
            <person name="Young G."/>
            <person name="Yu Q."/>
            <person name="Zembek L."/>
            <person name="Zhong D."/>
            <person name="Zimmer A."/>
            <person name="Zwirko Z."/>
            <person name="Jaffe D.B."/>
            <person name="Alvarez P."/>
            <person name="Brockman W."/>
            <person name="Butler J."/>
            <person name="Chin C."/>
            <person name="Gnerre S."/>
            <person name="Grabherr M."/>
            <person name="Kleber M."/>
            <person name="Mauceli E."/>
            <person name="MacCallum I."/>
        </authorList>
    </citation>
    <scope>NUCLEOTIDE SEQUENCE [LARGE SCALE GENOMIC DNA]</scope>
    <source>
        <strain evidence="17">Tucson 15010-1051.87</strain>
    </source>
</reference>
<feature type="domain" description="Peptidase S1" evidence="15">
    <location>
        <begin position="62"/>
        <end position="288"/>
    </location>
</feature>
<dbReference type="SUPFAM" id="SSF50494">
    <property type="entry name" value="Trypsin-like serine proteases"/>
    <property type="match status" value="1"/>
</dbReference>
<dbReference type="EMBL" id="CH940647">
    <property type="protein sequence ID" value="EDW69017.1"/>
    <property type="molecule type" value="Genomic_DNA"/>
</dbReference>
<evidence type="ECO:0000256" key="2">
    <source>
        <dbReference type="ARBA" id="ARBA00022659"/>
    </source>
</evidence>
<evidence type="ECO:0000256" key="8">
    <source>
        <dbReference type="ARBA" id="ARBA00022825"/>
    </source>
</evidence>
<dbReference type="InterPro" id="IPR018114">
    <property type="entry name" value="TRYPSIN_HIS"/>
</dbReference>
<name>B4LE61_DROVI</name>
<dbReference type="PROSITE" id="PS00135">
    <property type="entry name" value="TRYPSIN_SER"/>
    <property type="match status" value="1"/>
</dbReference>
<dbReference type="AlphaFoldDB" id="B4LE61"/>
<gene>
    <name evidence="16" type="primary">Dvir\GJ12353</name>
    <name evidence="16" type="ORF">Dvir_GJ12353</name>
</gene>
<evidence type="ECO:0000256" key="4">
    <source>
        <dbReference type="ARBA" id="ARBA00022729"/>
    </source>
</evidence>
<keyword evidence="7" id="KW-0353">Hemolymph clotting</keyword>
<proteinExistence type="inferred from homology"/>
<dbReference type="OMA" id="TAHHCIV"/>
<comment type="catalytic activity">
    <reaction evidence="11">
        <text>Preferential cleavage: Arg-|-Xaa, Lys-|-Xaa.</text>
        <dbReference type="EC" id="3.4.21.4"/>
    </reaction>
</comment>
<keyword evidence="5" id="KW-0222">Digestion</keyword>
<evidence type="ECO:0000256" key="1">
    <source>
        <dbReference type="ARBA" id="ARBA00007664"/>
    </source>
</evidence>
<dbReference type="GO" id="GO:0042381">
    <property type="term" value="P:hemolymph coagulation"/>
    <property type="evidence" value="ECO:0007669"/>
    <property type="project" value="UniProtKB-KW"/>
</dbReference>
<dbReference type="eggNOG" id="KOG3627">
    <property type="taxonomic scope" value="Eukaryota"/>
</dbReference>
<dbReference type="InterPro" id="IPR001254">
    <property type="entry name" value="Trypsin_dom"/>
</dbReference>
<dbReference type="PROSITE" id="PS00134">
    <property type="entry name" value="TRYPSIN_HIS"/>
    <property type="match status" value="1"/>
</dbReference>
<dbReference type="PROSITE" id="PS50240">
    <property type="entry name" value="TRYPSIN_DOM"/>
    <property type="match status" value="1"/>
</dbReference>
<keyword evidence="4 14" id="KW-0732">Signal</keyword>
<dbReference type="PRINTS" id="PR00722">
    <property type="entry name" value="CHYMOTRYPSIN"/>
</dbReference>
<evidence type="ECO:0000256" key="11">
    <source>
        <dbReference type="ARBA" id="ARBA00036320"/>
    </source>
</evidence>
<feature type="signal peptide" evidence="14">
    <location>
        <begin position="1"/>
        <end position="17"/>
    </location>
</feature>
<dbReference type="GO" id="GO:0007586">
    <property type="term" value="P:digestion"/>
    <property type="evidence" value="ECO:0007669"/>
    <property type="project" value="UniProtKB-KW"/>
</dbReference>
<evidence type="ECO:0000256" key="6">
    <source>
        <dbReference type="ARBA" id="ARBA00022801"/>
    </source>
</evidence>
<evidence type="ECO:0000256" key="3">
    <source>
        <dbReference type="ARBA" id="ARBA00022670"/>
    </source>
</evidence>
<keyword evidence="6 13" id="KW-0378">Hydrolase</keyword>
<keyword evidence="9" id="KW-0865">Zymogen</keyword>
<keyword evidence="17" id="KW-1185">Reference proteome</keyword>
<dbReference type="PhylomeDB" id="B4LE61"/>
<dbReference type="CDD" id="cd00190">
    <property type="entry name" value="Tryp_SPc"/>
    <property type="match status" value="1"/>
</dbReference>
<dbReference type="Pfam" id="PF00089">
    <property type="entry name" value="Trypsin"/>
    <property type="match status" value="1"/>
</dbReference>
<comment type="catalytic activity">
    <reaction evidence="12">
        <text>Selective cleavage of 103-Arg-|-Ser-104 and 124-Ile-|-Ile-125 bonds in Limulus clotting factor B to form activated factor B. Cleavage of -Pro-Arg-|-Xaa- bonds in synthetic substrates.</text>
        <dbReference type="EC" id="3.4.21.84"/>
    </reaction>
</comment>
<evidence type="ECO:0000256" key="10">
    <source>
        <dbReference type="ARBA" id="ARBA00023157"/>
    </source>
</evidence>
<evidence type="ECO:0000256" key="5">
    <source>
        <dbReference type="ARBA" id="ARBA00022757"/>
    </source>
</evidence>
<organism evidence="16 17">
    <name type="scientific">Drosophila virilis</name>
    <name type="common">Fruit fly</name>
    <dbReference type="NCBI Taxonomy" id="7244"/>
    <lineage>
        <taxon>Eukaryota</taxon>
        <taxon>Metazoa</taxon>
        <taxon>Ecdysozoa</taxon>
        <taxon>Arthropoda</taxon>
        <taxon>Hexapoda</taxon>
        <taxon>Insecta</taxon>
        <taxon>Pterygota</taxon>
        <taxon>Neoptera</taxon>
        <taxon>Endopterygota</taxon>
        <taxon>Diptera</taxon>
        <taxon>Brachycera</taxon>
        <taxon>Muscomorpha</taxon>
        <taxon>Ephydroidea</taxon>
        <taxon>Drosophilidae</taxon>
        <taxon>Drosophila</taxon>
    </lineage>
</organism>
<evidence type="ECO:0000313" key="17">
    <source>
        <dbReference type="Proteomes" id="UP000008792"/>
    </source>
</evidence>
<dbReference type="Gene3D" id="2.40.10.10">
    <property type="entry name" value="Trypsin-like serine proteases"/>
    <property type="match status" value="1"/>
</dbReference>
<dbReference type="SMART" id="SM00020">
    <property type="entry name" value="Tryp_SPc"/>
    <property type="match status" value="1"/>
</dbReference>
<comment type="similarity">
    <text evidence="1">Belongs to the peptidase S1 family.</text>
</comment>
<evidence type="ECO:0000256" key="9">
    <source>
        <dbReference type="ARBA" id="ARBA00023145"/>
    </source>
</evidence>
<keyword evidence="10" id="KW-1015">Disulfide bond</keyword>
<evidence type="ECO:0000256" key="14">
    <source>
        <dbReference type="SAM" id="SignalP"/>
    </source>
</evidence>